<feature type="signal peptide" evidence="12">
    <location>
        <begin position="1"/>
        <end position="29"/>
    </location>
</feature>
<feature type="domain" description="NolW-like" evidence="14">
    <location>
        <begin position="151"/>
        <end position="211"/>
    </location>
</feature>
<dbReference type="InterPro" id="IPR004846">
    <property type="entry name" value="T2SS/T3SS_dom"/>
</dbReference>
<dbReference type="InterPro" id="IPR001775">
    <property type="entry name" value="GspD/PilQ"/>
</dbReference>
<evidence type="ECO:0000259" key="14">
    <source>
        <dbReference type="Pfam" id="PF03958"/>
    </source>
</evidence>
<evidence type="ECO:0000256" key="9">
    <source>
        <dbReference type="ARBA" id="ARBA00023237"/>
    </source>
</evidence>
<comment type="similarity">
    <text evidence="2">Belongs to the bacterial secretin family. GSP D subfamily.</text>
</comment>
<keyword evidence="6 12" id="KW-0732">Signal</keyword>
<reference evidence="16 17" key="1">
    <citation type="submission" date="2017-03" db="EMBL/GenBank/DDBJ databases">
        <authorList>
            <person name="Afonso C.L."/>
            <person name="Miller P.J."/>
            <person name="Scott M.A."/>
            <person name="Spackman E."/>
            <person name="Goraichik I."/>
            <person name="Dimitrov K.M."/>
            <person name="Suarez D.L."/>
            <person name="Swayne D.E."/>
        </authorList>
    </citation>
    <scope>NUCLEOTIDE SEQUENCE [LARGE SCALE GENOMIC DNA]</scope>
    <source>
        <strain evidence="16">SB41UT1</strain>
    </source>
</reference>
<dbReference type="InterPro" id="IPR005644">
    <property type="entry name" value="NolW-like"/>
</dbReference>
<dbReference type="EMBL" id="FWPT01000007">
    <property type="protein sequence ID" value="SMA49308.1"/>
    <property type="molecule type" value="Genomic_DNA"/>
</dbReference>
<evidence type="ECO:0000256" key="7">
    <source>
        <dbReference type="ARBA" id="ARBA00022927"/>
    </source>
</evidence>
<name>A0A1X7AM49_9GAMM</name>
<evidence type="ECO:0000256" key="6">
    <source>
        <dbReference type="ARBA" id="ARBA00022729"/>
    </source>
</evidence>
<evidence type="ECO:0000259" key="15">
    <source>
        <dbReference type="Pfam" id="PF21305"/>
    </source>
</evidence>
<keyword evidence="9" id="KW-0998">Cell outer membrane</keyword>
<evidence type="ECO:0000256" key="4">
    <source>
        <dbReference type="ARBA" id="ARBA00022452"/>
    </source>
</evidence>
<dbReference type="Gene3D" id="3.30.1370.120">
    <property type="match status" value="3"/>
</dbReference>
<feature type="domain" description="Type II/III secretion system secretin-like" evidence="13">
    <location>
        <begin position="465"/>
        <end position="630"/>
    </location>
</feature>
<dbReference type="GO" id="GO:0009279">
    <property type="term" value="C:cell outer membrane"/>
    <property type="evidence" value="ECO:0007669"/>
    <property type="project" value="UniProtKB-SubCell"/>
</dbReference>
<evidence type="ECO:0000256" key="2">
    <source>
        <dbReference type="ARBA" id="ARBA00006980"/>
    </source>
</evidence>
<protein>
    <submittedName>
        <fullName evidence="16">Type II secretion system protein D</fullName>
    </submittedName>
</protein>
<dbReference type="InterPro" id="IPR050810">
    <property type="entry name" value="Bact_Secretion_Sys_Channel"/>
</dbReference>
<sequence length="682" mass="73556">MHNFFLHSRSLHSSLTAGVLLLALGSAWAVPAYSEEAASQPAQEKSAEEKRWTLNQQNADIREFIAQVAAITGETFVIDPRIKGGNTVSVISTRPMTKGQIYDIFLEVLNANGYAVIPKGDVRSIIPSTTAKTASPQNVGKERPAGATMVTRVIDLHSVSAVEVIPIVRPLIAQYGHAAASASGNAVVISDQKDNVDRITRLVRELDQASDNDYEVISLEHAWVGDVAKIIQDTLATAKGQLPSGMQVIADERSNRLVIKGNANKRARVRKLVNTLDKEGIRKSSTRVIFLRHADAQNLADMLNEASQTIQDDSPDGKANASPNSKSRSTSSRTPQTSSKSGKKSGLANGTFIRADETTNALVMIADPDTLTELEGLVRQLDIRRSQVLIEAAIVEVTGNVNDSLGIQWGYQGKNSVGQRTGGEGSISDPISVVGAAVNASNNLNGIPYGSVLLRNSNFGVLVNALSSQSNTNLMSTPSLMTLDNEEAEFVVGQEVPFTTGSYQQNNTSSGNPFTTTERKPVGLTLKVTPHIGDGNTLRLEIEQELSSLTQQTASAGDPITFQRKLKTVIVVDNQETIVLGGILRDVVTKNTDKVPLLGDIPLLGRLFKNKKDIVEKQNLMLFLKPSIVRNSSELESATHDKYSAIKLIQSGKYKSPLNSSLPKDVGQLFEREALPEPAAKK</sequence>
<feature type="chain" id="PRO_5012801350" evidence="12">
    <location>
        <begin position="30"/>
        <end position="682"/>
    </location>
</feature>
<dbReference type="InterPro" id="IPR013356">
    <property type="entry name" value="T2SS_GspD"/>
</dbReference>
<dbReference type="GO" id="GO:0015627">
    <property type="term" value="C:type II protein secretion system complex"/>
    <property type="evidence" value="ECO:0007669"/>
    <property type="project" value="InterPro"/>
</dbReference>
<evidence type="ECO:0000313" key="16">
    <source>
        <dbReference type="EMBL" id="SMA49308.1"/>
    </source>
</evidence>
<evidence type="ECO:0000313" key="17">
    <source>
        <dbReference type="Proteomes" id="UP000196573"/>
    </source>
</evidence>
<gene>
    <name evidence="16" type="primary">xcpQ</name>
    <name evidence="16" type="ORF">EHSB41UT_03171</name>
</gene>
<dbReference type="Proteomes" id="UP000196573">
    <property type="component" value="Unassembled WGS sequence"/>
</dbReference>
<keyword evidence="4" id="KW-1134">Transmembrane beta strand</keyword>
<dbReference type="NCBIfam" id="TIGR02517">
    <property type="entry name" value="type_II_gspD"/>
    <property type="match status" value="1"/>
</dbReference>
<accession>A0A1X7AM49</accession>
<dbReference type="InterPro" id="IPR049371">
    <property type="entry name" value="GspD-like_N0"/>
</dbReference>
<keyword evidence="8" id="KW-0472">Membrane</keyword>
<keyword evidence="7" id="KW-0653">Protein transport</keyword>
<dbReference type="Pfam" id="PF21305">
    <property type="entry name" value="type_II_gspD_N0"/>
    <property type="match status" value="1"/>
</dbReference>
<keyword evidence="3 10" id="KW-0813">Transport</keyword>
<evidence type="ECO:0000256" key="10">
    <source>
        <dbReference type="RuleBase" id="RU004004"/>
    </source>
</evidence>
<evidence type="ECO:0000259" key="13">
    <source>
        <dbReference type="Pfam" id="PF00263"/>
    </source>
</evidence>
<keyword evidence="17" id="KW-1185">Reference proteome</keyword>
<comment type="subcellular location">
    <subcellularLocation>
        <location evidence="1 10">Cell outer membrane</location>
    </subcellularLocation>
</comment>
<feature type="domain" description="GspD-like N0" evidence="15">
    <location>
        <begin position="54"/>
        <end position="121"/>
    </location>
</feature>
<feature type="domain" description="NolW-like" evidence="14">
    <location>
        <begin position="286"/>
        <end position="387"/>
    </location>
</feature>
<feature type="region of interest" description="Disordered" evidence="11">
    <location>
        <begin position="309"/>
        <end position="350"/>
    </location>
</feature>
<evidence type="ECO:0000256" key="11">
    <source>
        <dbReference type="SAM" id="MobiDB-lite"/>
    </source>
</evidence>
<dbReference type="PRINTS" id="PR00811">
    <property type="entry name" value="BCTERIALGSPD"/>
</dbReference>
<dbReference type="InterPro" id="IPR038591">
    <property type="entry name" value="NolW-like_sf"/>
</dbReference>
<dbReference type="PANTHER" id="PTHR30332:SF24">
    <property type="entry name" value="SECRETIN GSPD-RELATED"/>
    <property type="match status" value="1"/>
</dbReference>
<evidence type="ECO:0000256" key="12">
    <source>
        <dbReference type="SAM" id="SignalP"/>
    </source>
</evidence>
<keyword evidence="5" id="KW-0812">Transmembrane</keyword>
<dbReference type="Pfam" id="PF00263">
    <property type="entry name" value="Secretin"/>
    <property type="match status" value="1"/>
</dbReference>
<evidence type="ECO:0000256" key="3">
    <source>
        <dbReference type="ARBA" id="ARBA00022448"/>
    </source>
</evidence>
<feature type="compositionally biased region" description="Low complexity" evidence="11">
    <location>
        <begin position="322"/>
        <end position="340"/>
    </location>
</feature>
<evidence type="ECO:0000256" key="1">
    <source>
        <dbReference type="ARBA" id="ARBA00004442"/>
    </source>
</evidence>
<evidence type="ECO:0000256" key="8">
    <source>
        <dbReference type="ARBA" id="ARBA00023136"/>
    </source>
</evidence>
<proteinExistence type="inferred from homology"/>
<organism evidence="16 17">
    <name type="scientific">Parendozoicomonas haliclonae</name>
    <dbReference type="NCBI Taxonomy" id="1960125"/>
    <lineage>
        <taxon>Bacteria</taxon>
        <taxon>Pseudomonadati</taxon>
        <taxon>Pseudomonadota</taxon>
        <taxon>Gammaproteobacteria</taxon>
        <taxon>Oceanospirillales</taxon>
        <taxon>Endozoicomonadaceae</taxon>
        <taxon>Parendozoicomonas</taxon>
    </lineage>
</organism>
<dbReference type="AlphaFoldDB" id="A0A1X7AM49"/>
<feature type="domain" description="NolW-like" evidence="14">
    <location>
        <begin position="215"/>
        <end position="280"/>
    </location>
</feature>
<dbReference type="PANTHER" id="PTHR30332">
    <property type="entry name" value="PROBABLE GENERAL SECRETION PATHWAY PROTEIN D"/>
    <property type="match status" value="1"/>
</dbReference>
<evidence type="ECO:0000256" key="5">
    <source>
        <dbReference type="ARBA" id="ARBA00022692"/>
    </source>
</evidence>
<dbReference type="GO" id="GO:0015628">
    <property type="term" value="P:protein secretion by the type II secretion system"/>
    <property type="evidence" value="ECO:0007669"/>
    <property type="project" value="InterPro"/>
</dbReference>
<dbReference type="Pfam" id="PF03958">
    <property type="entry name" value="Secretin_N"/>
    <property type="match status" value="3"/>
</dbReference>